<dbReference type="WBParaSite" id="GPUH_0002162101-mRNA-1">
    <property type="protein sequence ID" value="GPUH_0002162101-mRNA-1"/>
    <property type="gene ID" value="GPUH_0002162101"/>
</dbReference>
<proteinExistence type="predicted"/>
<evidence type="ECO:0000313" key="2">
    <source>
        <dbReference type="EMBL" id="VDN38568.1"/>
    </source>
</evidence>
<protein>
    <submittedName>
        <fullName evidence="4">Cyclin N-terminal domain-containing protein</fullName>
    </submittedName>
</protein>
<name>A0A183EKV3_9BILA</name>
<evidence type="ECO:0000256" key="1">
    <source>
        <dbReference type="SAM" id="MobiDB-lite"/>
    </source>
</evidence>
<evidence type="ECO:0000313" key="4">
    <source>
        <dbReference type="WBParaSite" id="GPUH_0002162101-mRNA-1"/>
    </source>
</evidence>
<gene>
    <name evidence="2" type="ORF">GPUH_LOCUS21594</name>
</gene>
<reference evidence="2 3" key="2">
    <citation type="submission" date="2018-11" db="EMBL/GenBank/DDBJ databases">
        <authorList>
            <consortium name="Pathogen Informatics"/>
        </authorList>
    </citation>
    <scope>NUCLEOTIDE SEQUENCE [LARGE SCALE GENOMIC DNA]</scope>
</reference>
<organism evidence="4">
    <name type="scientific">Gongylonema pulchrum</name>
    <dbReference type="NCBI Taxonomy" id="637853"/>
    <lineage>
        <taxon>Eukaryota</taxon>
        <taxon>Metazoa</taxon>
        <taxon>Ecdysozoa</taxon>
        <taxon>Nematoda</taxon>
        <taxon>Chromadorea</taxon>
        <taxon>Rhabditida</taxon>
        <taxon>Spirurina</taxon>
        <taxon>Spiruromorpha</taxon>
        <taxon>Spiruroidea</taxon>
        <taxon>Gongylonematidae</taxon>
        <taxon>Gongylonema</taxon>
    </lineage>
</organism>
<dbReference type="AlphaFoldDB" id="A0A183EKV3"/>
<feature type="region of interest" description="Disordered" evidence="1">
    <location>
        <begin position="1"/>
        <end position="25"/>
    </location>
</feature>
<dbReference type="Proteomes" id="UP000271098">
    <property type="component" value="Unassembled WGS sequence"/>
</dbReference>
<evidence type="ECO:0000313" key="3">
    <source>
        <dbReference type="Proteomes" id="UP000271098"/>
    </source>
</evidence>
<keyword evidence="3" id="KW-1185">Reference proteome</keyword>
<accession>A0A183EKV3</accession>
<reference evidence="4" key="1">
    <citation type="submission" date="2016-06" db="UniProtKB">
        <authorList>
            <consortium name="WormBaseParasite"/>
        </authorList>
    </citation>
    <scope>IDENTIFICATION</scope>
</reference>
<dbReference type="EMBL" id="UYRT01092992">
    <property type="protein sequence ID" value="VDN38568.1"/>
    <property type="molecule type" value="Genomic_DNA"/>
</dbReference>
<sequence>MSGREDSMDDASTDQIPETEPGAAEAKEEAWKRLVAAMNIIDDRFYFLTFCLVLAKASVLPGRGFLRDELALSLRQIRMHLIFTISCLLSEKSEQFFRDLGIFVDHQLQRYKFNCGFVAVADKEYPICGCA</sequence>